<dbReference type="Proteomes" id="UP001487305">
    <property type="component" value="Unassembled WGS sequence"/>
</dbReference>
<name>A0ABV1JCG7_9ACTN</name>
<evidence type="ECO:0000313" key="3">
    <source>
        <dbReference type="Proteomes" id="UP001487305"/>
    </source>
</evidence>
<organism evidence="2 3">
    <name type="scientific">Raoultibacter massiliensis</name>
    <dbReference type="NCBI Taxonomy" id="1852371"/>
    <lineage>
        <taxon>Bacteria</taxon>
        <taxon>Bacillati</taxon>
        <taxon>Actinomycetota</taxon>
        <taxon>Coriobacteriia</taxon>
        <taxon>Eggerthellales</taxon>
        <taxon>Eggerthellaceae</taxon>
        <taxon>Raoultibacter</taxon>
    </lineage>
</organism>
<sequence length="123" mass="14099">MDDMIDTLFDLEPDDIGGKTAPAVSAPEEPGVQTYIAHYTSPVTESPTKGYFEFESEHRASSKKNAHDARIKMLELFGKEAVSWVIDEVKLKKKKDELCGDQIELDFREPKKPRKRRPSRKYL</sequence>
<dbReference type="EMBL" id="JBBNOP010000004">
    <property type="protein sequence ID" value="MEQ3362463.1"/>
    <property type="molecule type" value="Genomic_DNA"/>
</dbReference>
<evidence type="ECO:0000256" key="1">
    <source>
        <dbReference type="SAM" id="MobiDB-lite"/>
    </source>
</evidence>
<proteinExistence type="predicted"/>
<accession>A0ABV1JCG7</accession>
<feature type="compositionally biased region" description="Basic residues" evidence="1">
    <location>
        <begin position="111"/>
        <end position="123"/>
    </location>
</feature>
<evidence type="ECO:0000313" key="2">
    <source>
        <dbReference type="EMBL" id="MEQ3362463.1"/>
    </source>
</evidence>
<reference evidence="2 3" key="1">
    <citation type="submission" date="2024-04" db="EMBL/GenBank/DDBJ databases">
        <title>Human intestinal bacterial collection.</title>
        <authorList>
            <person name="Pauvert C."/>
            <person name="Hitch T.C.A."/>
            <person name="Clavel T."/>
        </authorList>
    </citation>
    <scope>NUCLEOTIDE SEQUENCE [LARGE SCALE GENOMIC DNA]</scope>
    <source>
        <strain evidence="2 3">CLA-KB-H42</strain>
    </source>
</reference>
<protein>
    <submittedName>
        <fullName evidence="2">Uncharacterized protein</fullName>
    </submittedName>
</protein>
<feature type="region of interest" description="Disordered" evidence="1">
    <location>
        <begin position="104"/>
        <end position="123"/>
    </location>
</feature>
<dbReference type="RefSeq" id="WP_245874413.1">
    <property type="nucleotide sequence ID" value="NZ_DBFADM010000044.1"/>
</dbReference>
<gene>
    <name evidence="2" type="ORF">AAA083_05695</name>
</gene>
<keyword evidence="3" id="KW-1185">Reference proteome</keyword>
<comment type="caution">
    <text evidence="2">The sequence shown here is derived from an EMBL/GenBank/DDBJ whole genome shotgun (WGS) entry which is preliminary data.</text>
</comment>